<organism evidence="1 2">
    <name type="scientific">Hohenbuehelia grisea</name>
    <dbReference type="NCBI Taxonomy" id="104357"/>
    <lineage>
        <taxon>Eukaryota</taxon>
        <taxon>Fungi</taxon>
        <taxon>Dikarya</taxon>
        <taxon>Basidiomycota</taxon>
        <taxon>Agaricomycotina</taxon>
        <taxon>Agaricomycetes</taxon>
        <taxon>Agaricomycetidae</taxon>
        <taxon>Agaricales</taxon>
        <taxon>Pleurotineae</taxon>
        <taxon>Pleurotaceae</taxon>
        <taxon>Hohenbuehelia</taxon>
    </lineage>
</organism>
<keyword evidence="2" id="KW-1185">Reference proteome</keyword>
<accession>A0ABR3JSE2</accession>
<sequence>MYRIRRFISPTLGCGSWCHLILLDVEGLGNCVVELAWTGDFTIGKDSIRRKWMIAVLGAAARVVDGKDMLVVHRLLLREIDKGPPSRFRKLASAKFMEGLVVEEGFSFNPPQVVYIQ</sequence>
<evidence type="ECO:0000313" key="2">
    <source>
        <dbReference type="Proteomes" id="UP001556367"/>
    </source>
</evidence>
<gene>
    <name evidence="1" type="ORF">HGRIS_000590</name>
</gene>
<dbReference type="Proteomes" id="UP001556367">
    <property type="component" value="Unassembled WGS sequence"/>
</dbReference>
<reference evidence="2" key="1">
    <citation type="submission" date="2024-06" db="EMBL/GenBank/DDBJ databases">
        <title>Multi-omics analyses provide insights into the biosynthesis of the anticancer antibiotic pleurotin in Hohenbuehelia grisea.</title>
        <authorList>
            <person name="Weaver J.A."/>
            <person name="Alberti F."/>
        </authorList>
    </citation>
    <scope>NUCLEOTIDE SEQUENCE [LARGE SCALE GENOMIC DNA]</scope>
    <source>
        <strain evidence="2">T-177</strain>
    </source>
</reference>
<evidence type="ECO:0000313" key="1">
    <source>
        <dbReference type="EMBL" id="KAL0958447.1"/>
    </source>
</evidence>
<name>A0ABR3JSE2_9AGAR</name>
<comment type="caution">
    <text evidence="1">The sequence shown here is derived from an EMBL/GenBank/DDBJ whole genome shotgun (WGS) entry which is preliminary data.</text>
</comment>
<protein>
    <submittedName>
        <fullName evidence="1">Uncharacterized protein</fullName>
    </submittedName>
</protein>
<dbReference type="EMBL" id="JASNQZ010000004">
    <property type="protein sequence ID" value="KAL0958447.1"/>
    <property type="molecule type" value="Genomic_DNA"/>
</dbReference>
<proteinExistence type="predicted"/>